<sequence>MTMLLPSPRRFEISAHYLTHYLEIQAANADADPEAQLRHVMAGDIYVKTRAVAWINKACGVGASAALLMATAFPLLLLQDGWFGSLDKTGAAAVQTSLMGVVGVLSGLHLYYKQRQTAFETLLRYLAYSRKPCAELAELIIATMGKLDTGFDFKAATAPEARKAEPKSPPS</sequence>
<feature type="transmembrane region" description="Helical" evidence="1">
    <location>
        <begin position="58"/>
        <end position="78"/>
    </location>
</feature>
<keyword evidence="1" id="KW-1133">Transmembrane helix</keyword>
<organism evidence="2 3">
    <name type="scientific">Magnetospirillum sulfuroxidans</name>
    <dbReference type="NCBI Taxonomy" id="611300"/>
    <lineage>
        <taxon>Bacteria</taxon>
        <taxon>Pseudomonadati</taxon>
        <taxon>Pseudomonadota</taxon>
        <taxon>Alphaproteobacteria</taxon>
        <taxon>Rhodospirillales</taxon>
        <taxon>Rhodospirillaceae</taxon>
        <taxon>Magnetospirillum</taxon>
    </lineage>
</organism>
<evidence type="ECO:0000313" key="2">
    <source>
        <dbReference type="EMBL" id="MBR9973183.1"/>
    </source>
</evidence>
<evidence type="ECO:0000313" key="3">
    <source>
        <dbReference type="Proteomes" id="UP000680714"/>
    </source>
</evidence>
<comment type="caution">
    <text evidence="2">The sequence shown here is derived from an EMBL/GenBank/DDBJ whole genome shotgun (WGS) entry which is preliminary data.</text>
</comment>
<protein>
    <recommendedName>
        <fullName evidence="4">SMODS and SLOG-associating 2TM effector domain-containing protein</fullName>
    </recommendedName>
</protein>
<reference evidence="2 3" key="1">
    <citation type="submission" date="2021-04" db="EMBL/GenBank/DDBJ databases">
        <title>Magnetospirillum sulfuroxidans sp. nov., a facultative chemolithoautotrophic sulfur-oxidizing alphaproteobacterium isolated from freshwater sediment and proposals for Paramagetospirillum gen. nov., and Magnetospirillaceae fam. nov.</title>
        <authorList>
            <person name="Koziaeva V."/>
            <person name="Geelhoed J.S."/>
            <person name="Sorokin D.Y."/>
            <person name="Grouzdev D.S."/>
        </authorList>
    </citation>
    <scope>NUCLEOTIDE SEQUENCE [LARGE SCALE GENOMIC DNA]</scope>
    <source>
        <strain evidence="2 3">J10</strain>
    </source>
</reference>
<name>A0ABS5IFI4_9PROT</name>
<dbReference type="RefSeq" id="WP_211550660.1">
    <property type="nucleotide sequence ID" value="NZ_JAGTUF010000018.1"/>
</dbReference>
<keyword evidence="1" id="KW-0812">Transmembrane</keyword>
<gene>
    <name evidence="2" type="ORF">KEC16_15780</name>
</gene>
<evidence type="ECO:0000256" key="1">
    <source>
        <dbReference type="SAM" id="Phobius"/>
    </source>
</evidence>
<evidence type="ECO:0008006" key="4">
    <source>
        <dbReference type="Google" id="ProtNLM"/>
    </source>
</evidence>
<dbReference type="EMBL" id="JAGTUF010000018">
    <property type="protein sequence ID" value="MBR9973183.1"/>
    <property type="molecule type" value="Genomic_DNA"/>
</dbReference>
<keyword evidence="3" id="KW-1185">Reference proteome</keyword>
<accession>A0ABS5IFI4</accession>
<proteinExistence type="predicted"/>
<keyword evidence="1" id="KW-0472">Membrane</keyword>
<feature type="transmembrane region" description="Helical" evidence="1">
    <location>
        <begin position="90"/>
        <end position="112"/>
    </location>
</feature>
<dbReference type="Proteomes" id="UP000680714">
    <property type="component" value="Unassembled WGS sequence"/>
</dbReference>